<dbReference type="Pfam" id="PF25607">
    <property type="entry name" value="DUF7939"/>
    <property type="match status" value="1"/>
</dbReference>
<dbReference type="PANTHER" id="PTHR40940">
    <property type="entry name" value="PROTEIN BATD-RELATED"/>
    <property type="match status" value="1"/>
</dbReference>
<dbReference type="InterPro" id="IPR057699">
    <property type="entry name" value="DUF7939"/>
</dbReference>
<keyword evidence="5" id="KW-1185">Reference proteome</keyword>
<feature type="transmembrane region" description="Helical" evidence="1">
    <location>
        <begin position="417"/>
        <end position="437"/>
    </location>
</feature>
<keyword evidence="1" id="KW-1133">Transmembrane helix</keyword>
<dbReference type="Proteomes" id="UP000236655">
    <property type="component" value="Chromosome"/>
</dbReference>
<feature type="signal peptide" evidence="2">
    <location>
        <begin position="1"/>
        <end position="20"/>
    </location>
</feature>
<dbReference type="KEGG" id="nba:CUN60_09430"/>
<name>A0A2I7N7U4_9NEIS</name>
<dbReference type="InterPro" id="IPR025738">
    <property type="entry name" value="BatD"/>
</dbReference>
<evidence type="ECO:0000313" key="5">
    <source>
        <dbReference type="Proteomes" id="UP000236655"/>
    </source>
</evidence>
<evidence type="ECO:0000259" key="3">
    <source>
        <dbReference type="Pfam" id="PF25607"/>
    </source>
</evidence>
<keyword evidence="2" id="KW-0732">Signal</keyword>
<feature type="domain" description="DUF7939" evidence="3">
    <location>
        <begin position="469"/>
        <end position="529"/>
    </location>
</feature>
<organism evidence="4 5">
    <name type="scientific">Aquella oligotrophica</name>
    <dbReference type="NCBI Taxonomy" id="2067065"/>
    <lineage>
        <taxon>Bacteria</taxon>
        <taxon>Pseudomonadati</taxon>
        <taxon>Pseudomonadota</taxon>
        <taxon>Betaproteobacteria</taxon>
        <taxon>Neisseriales</taxon>
        <taxon>Neisseriaceae</taxon>
        <taxon>Aquella</taxon>
    </lineage>
</organism>
<evidence type="ECO:0000256" key="2">
    <source>
        <dbReference type="SAM" id="SignalP"/>
    </source>
</evidence>
<reference evidence="5" key="1">
    <citation type="submission" date="2017-11" db="EMBL/GenBank/DDBJ databases">
        <authorList>
            <person name="Chan K.G."/>
            <person name="Lee L.S."/>
        </authorList>
    </citation>
    <scope>NUCLEOTIDE SEQUENCE [LARGE SCALE GENOMIC DNA]</scope>
    <source>
        <strain evidence="5">DSM 100970</strain>
    </source>
</reference>
<protein>
    <recommendedName>
        <fullName evidence="3">DUF7939 domain-containing protein</fullName>
    </recommendedName>
</protein>
<proteinExistence type="predicted"/>
<dbReference type="EMBL" id="CP024847">
    <property type="protein sequence ID" value="AUR52510.1"/>
    <property type="molecule type" value="Genomic_DNA"/>
</dbReference>
<feature type="chain" id="PRO_5014326631" description="DUF7939 domain-containing protein" evidence="2">
    <location>
        <begin position="21"/>
        <end position="563"/>
    </location>
</feature>
<sequence>MNKKILFSSLLLLIAGNVFATVSASVDRSQIALGQSFTLTINLPDSNDTPNLDVLKSNFEIYGTSTSSQTNIINGKVNSQNTLTVNLIPKNPGKQLIPAIKVGNDATAPISIEVSEGDSNNKVADAKDSAVYLEASVGKQSLYVGVPFLYTVKLYFNVSLSNLSMEPLNIDGAQIEAQGKPIQYQSNENGKTYQVVEQRFMVTPNKSGKLTIPPAKIRGAIADNDNNSFFPMMANKPFMANSKPVNLEVKAVPANIAINQWFPAKNVKATDSWSISSDTLKVGEPLTHTISLEALGVPATSIPELEINNPAEVNAYPDKAQSSTNSNNGELTGTKTFKIAYIPTKAGTLSFPTITIKWWDITADTLKTVTIPAKTYTVTADPTTPANQNLSASQISSANNTGNSEKTVTKIKPENPLWKYLTFLFAGLWLITLGFMLKLSRKRKISNPQQSSTDISVVDFASNKSINITTLKEACNSKNISATCNALINWAQAFSDKKIYTISDINSVIFHEKLANLIQKLNSATYNDEKFDNFDSIPELIKSIESRIKKPIKKNTLGELYPK</sequence>
<dbReference type="AlphaFoldDB" id="A0A2I7N7U4"/>
<dbReference type="RefSeq" id="WP_102951801.1">
    <property type="nucleotide sequence ID" value="NZ_CP024847.1"/>
</dbReference>
<dbReference type="OrthoDB" id="5293418at2"/>
<evidence type="ECO:0000256" key="1">
    <source>
        <dbReference type="SAM" id="Phobius"/>
    </source>
</evidence>
<gene>
    <name evidence="4" type="ORF">CUN60_09430</name>
</gene>
<keyword evidence="1" id="KW-0812">Transmembrane</keyword>
<accession>A0A2I7N7U4</accession>
<keyword evidence="1" id="KW-0472">Membrane</keyword>
<dbReference type="Pfam" id="PF13584">
    <property type="entry name" value="BatD"/>
    <property type="match status" value="2"/>
</dbReference>
<evidence type="ECO:0000313" key="4">
    <source>
        <dbReference type="EMBL" id="AUR52510.1"/>
    </source>
</evidence>
<dbReference type="PANTHER" id="PTHR40940:SF1">
    <property type="entry name" value="PROTEIN BATD"/>
    <property type="match status" value="1"/>
</dbReference>